<reference evidence="1 2" key="1">
    <citation type="submission" date="2022-10" db="EMBL/GenBank/DDBJ databases">
        <title>Paucibacter sp. hw1 Genome sequencing.</title>
        <authorList>
            <person name="Park S."/>
        </authorList>
    </citation>
    <scope>NUCLEOTIDE SEQUENCE [LARGE SCALE GENOMIC DNA]</scope>
    <source>
        <strain evidence="2">hw1</strain>
    </source>
</reference>
<gene>
    <name evidence="1" type="ORF">PRZ03_03030</name>
</gene>
<evidence type="ECO:0000313" key="2">
    <source>
        <dbReference type="Proteomes" id="UP001221189"/>
    </source>
</evidence>
<keyword evidence="2" id="KW-1185">Reference proteome</keyword>
<comment type="caution">
    <text evidence="1">The sequence shown here is derived from an EMBL/GenBank/DDBJ whole genome shotgun (WGS) entry which is preliminary data.</text>
</comment>
<accession>A0ABT5K9C8</accession>
<dbReference type="Proteomes" id="UP001221189">
    <property type="component" value="Unassembled WGS sequence"/>
</dbReference>
<organism evidence="1 2">
    <name type="scientific">Roseateles albus</name>
    <dbReference type="NCBI Taxonomy" id="2987525"/>
    <lineage>
        <taxon>Bacteria</taxon>
        <taxon>Pseudomonadati</taxon>
        <taxon>Pseudomonadota</taxon>
        <taxon>Betaproteobacteria</taxon>
        <taxon>Burkholderiales</taxon>
        <taxon>Sphaerotilaceae</taxon>
        <taxon>Roseateles</taxon>
    </lineage>
</organism>
<name>A0ABT5K9C8_9BURK</name>
<sequence>MTPNPAFEPTRNGWSLQAPISFWAFRAQPLLAAQLRRYASKPMFRVSLFIAIAAGVAGCSTTPVATEIVESWGQRPEERGRLPVGRVVSVERVDFTNEHRGLSKEQQAGIAGGMGVGPGIAIAAAINSVRTADAIFRTKVQLKTGEEWVRELNYMLKPGDCIAFRSGLTADDVLAIPALPGECS</sequence>
<proteinExistence type="predicted"/>
<protein>
    <submittedName>
        <fullName evidence="1">Uncharacterized protein</fullName>
    </submittedName>
</protein>
<dbReference type="EMBL" id="JAQQXT010000001">
    <property type="protein sequence ID" value="MDC8770533.1"/>
    <property type="molecule type" value="Genomic_DNA"/>
</dbReference>
<dbReference type="RefSeq" id="WP_273598960.1">
    <property type="nucleotide sequence ID" value="NZ_JAQQXT010000001.1"/>
</dbReference>
<evidence type="ECO:0000313" key="1">
    <source>
        <dbReference type="EMBL" id="MDC8770533.1"/>
    </source>
</evidence>